<dbReference type="Gene3D" id="2.60.40.3770">
    <property type="match status" value="1"/>
</dbReference>
<dbReference type="Proteomes" id="UP000024635">
    <property type="component" value="Unassembled WGS sequence"/>
</dbReference>
<name>A0A016VWX3_9BILA</name>
<proteinExistence type="predicted"/>
<keyword evidence="3" id="KW-1185">Reference proteome</keyword>
<sequence length="225" mass="24454">MVAQMSILSSTFVTDGKTIAITKPATSGQLIPNTIGQLQCVTYEDAKHFRCSFPSNACACSPATNQAVCTCRHGKISEVFKKTQLPQVNKNIMMYQKGTEIIAKTKVRTAIQLHTVTEDLKMVSTRLNTTCSVITPKLFGCYDCLAGAQVSIAFKSERGEITAEIHCGDQLQIAICTPTGHNNTVFLNFNTSRVKENCTLSCSGGTTSFETVGELSYFNDSVLLQ</sequence>
<organism evidence="2 3">
    <name type="scientific">Ancylostoma ceylanicum</name>
    <dbReference type="NCBI Taxonomy" id="53326"/>
    <lineage>
        <taxon>Eukaryota</taxon>
        <taxon>Metazoa</taxon>
        <taxon>Ecdysozoa</taxon>
        <taxon>Nematoda</taxon>
        <taxon>Chromadorea</taxon>
        <taxon>Rhabditida</taxon>
        <taxon>Rhabditina</taxon>
        <taxon>Rhabditomorpha</taxon>
        <taxon>Strongyloidea</taxon>
        <taxon>Ancylostomatidae</taxon>
        <taxon>Ancylostomatinae</taxon>
        <taxon>Ancylostoma</taxon>
    </lineage>
</organism>
<comment type="caution">
    <text evidence="2">The sequence shown here is derived from an EMBL/GenBank/DDBJ whole genome shotgun (WGS) entry which is preliminary data.</text>
</comment>
<reference evidence="3" key="1">
    <citation type="journal article" date="2015" name="Nat. Genet.">
        <title>The genome and transcriptome of the zoonotic hookworm Ancylostoma ceylanicum identify infection-specific gene families.</title>
        <authorList>
            <person name="Schwarz E.M."/>
            <person name="Hu Y."/>
            <person name="Antoshechkin I."/>
            <person name="Miller M.M."/>
            <person name="Sternberg P.W."/>
            <person name="Aroian R.V."/>
        </authorList>
    </citation>
    <scope>NUCLEOTIDE SEQUENCE</scope>
    <source>
        <strain evidence="3">HY135</strain>
    </source>
</reference>
<evidence type="ECO:0000313" key="2">
    <source>
        <dbReference type="EMBL" id="EYC32059.1"/>
    </source>
</evidence>
<evidence type="ECO:0000259" key="1">
    <source>
        <dbReference type="Pfam" id="PF07245"/>
    </source>
</evidence>
<dbReference type="InterPro" id="IPR009878">
    <property type="entry name" value="Phlebovirus_G2_fusion"/>
</dbReference>
<evidence type="ECO:0000313" key="3">
    <source>
        <dbReference type="Proteomes" id="UP000024635"/>
    </source>
</evidence>
<dbReference type="AlphaFoldDB" id="A0A016VWX3"/>
<dbReference type="OrthoDB" id="5811575at2759"/>
<accession>A0A016VWX3</accession>
<feature type="domain" description="Phlebovirus glycoprotein G2 fusion" evidence="1">
    <location>
        <begin position="3"/>
        <end position="114"/>
    </location>
</feature>
<protein>
    <recommendedName>
        <fullName evidence="1">Phlebovirus glycoprotein G2 fusion domain-containing protein</fullName>
    </recommendedName>
</protein>
<dbReference type="EMBL" id="JARK01001339">
    <property type="protein sequence ID" value="EYC32059.1"/>
    <property type="molecule type" value="Genomic_DNA"/>
</dbReference>
<gene>
    <name evidence="2" type="primary">Acey_s0003.g1377</name>
    <name evidence="2" type="ORF">Y032_0003g1377</name>
</gene>
<dbReference type="Pfam" id="PF07245">
    <property type="entry name" value="Phlebovirus_G2"/>
    <property type="match status" value="1"/>
</dbReference>